<dbReference type="SUPFAM" id="SSF53613">
    <property type="entry name" value="Ribokinase-like"/>
    <property type="match status" value="1"/>
</dbReference>
<dbReference type="Gene3D" id="3.40.1190.20">
    <property type="match status" value="1"/>
</dbReference>
<dbReference type="Proteomes" id="UP001175147">
    <property type="component" value="Unassembled WGS sequence"/>
</dbReference>
<dbReference type="EMBL" id="JAUPBM010000221">
    <property type="protein sequence ID" value="MDO7021526.1"/>
    <property type="molecule type" value="Genomic_DNA"/>
</dbReference>
<evidence type="ECO:0000259" key="3">
    <source>
        <dbReference type="Pfam" id="PF00294"/>
    </source>
</evidence>
<dbReference type="GO" id="GO:0016301">
    <property type="term" value="F:kinase activity"/>
    <property type="evidence" value="ECO:0007669"/>
    <property type="project" value="UniProtKB-KW"/>
</dbReference>
<dbReference type="RefSeq" id="WP_304385895.1">
    <property type="nucleotide sequence ID" value="NZ_JAUPBL010000089.1"/>
</dbReference>
<feature type="domain" description="Carbohydrate kinase PfkB" evidence="3">
    <location>
        <begin position="4"/>
        <end position="295"/>
    </location>
</feature>
<keyword evidence="1" id="KW-0808">Transferase</keyword>
<gene>
    <name evidence="4" type="ORF">Q5M86_12170</name>
</gene>
<evidence type="ECO:0000313" key="5">
    <source>
        <dbReference type="Proteomes" id="UP001175147"/>
    </source>
</evidence>
<dbReference type="InterPro" id="IPR029056">
    <property type="entry name" value="Ribokinase-like"/>
</dbReference>
<proteinExistence type="predicted"/>
<keyword evidence="5" id="KW-1185">Reference proteome</keyword>
<dbReference type="PANTHER" id="PTHR10584">
    <property type="entry name" value="SUGAR KINASE"/>
    <property type="match status" value="1"/>
</dbReference>
<comment type="caution">
    <text evidence="4">The sequence shown here is derived from an EMBL/GenBank/DDBJ whole genome shotgun (WGS) entry which is preliminary data.</text>
</comment>
<evidence type="ECO:0000313" key="4">
    <source>
        <dbReference type="EMBL" id="MDO7021526.1"/>
    </source>
</evidence>
<evidence type="ECO:0000256" key="1">
    <source>
        <dbReference type="ARBA" id="ARBA00022679"/>
    </source>
</evidence>
<sequence length="315" mass="34875">MEDYILSIGGSNIDIQGFSKGRILLKESNPGKINVCAGGVERNIVNNLSNIGLKNIKFVTSIGDDIFGDILFDNIKSLGIDTSYIVRKGSSTSYIAIMNNDKDMEIAVSDMDSLDENIDIKYLESIYETIENAKLITIDAVMGRDIFEYLINNFPNKKLISDAVSIKKAEHIKGLENHIYALKINSNEASFLLDRDINTIDEGKEAVKIFLDKGVKEIYITFGALGICYGISDDSKAYHLEAPKVNIVNASGAGDAFMAGIAYSIFHNYSLDYKVKFAAVMSMLALESEYTVNDNITLYTVEKRIKDIFGTSIKN</sequence>
<dbReference type="CDD" id="cd01941">
    <property type="entry name" value="YeiC_kinase_like"/>
    <property type="match status" value="1"/>
</dbReference>
<organism evidence="4 5">
    <name type="scientific">Brachyspira innocens</name>
    <dbReference type="NCBI Taxonomy" id="13264"/>
    <lineage>
        <taxon>Bacteria</taxon>
        <taxon>Pseudomonadati</taxon>
        <taxon>Spirochaetota</taxon>
        <taxon>Spirochaetia</taxon>
        <taxon>Brachyspirales</taxon>
        <taxon>Brachyspiraceae</taxon>
        <taxon>Brachyspira</taxon>
    </lineage>
</organism>
<dbReference type="PANTHER" id="PTHR10584:SF166">
    <property type="entry name" value="RIBOKINASE"/>
    <property type="match status" value="1"/>
</dbReference>
<evidence type="ECO:0000256" key="2">
    <source>
        <dbReference type="ARBA" id="ARBA00022777"/>
    </source>
</evidence>
<accession>A0ABT8Z102</accession>
<name>A0ABT8Z102_9SPIR</name>
<dbReference type="InterPro" id="IPR011611">
    <property type="entry name" value="PfkB_dom"/>
</dbReference>
<keyword evidence="2 4" id="KW-0418">Kinase</keyword>
<protein>
    <submittedName>
        <fullName evidence="4">Carbohydrate kinase family protein</fullName>
    </submittedName>
</protein>
<dbReference type="Pfam" id="PF00294">
    <property type="entry name" value="PfkB"/>
    <property type="match status" value="1"/>
</dbReference>
<reference evidence="4" key="1">
    <citation type="submission" date="2023-07" db="EMBL/GenBank/DDBJ databases">
        <title>Mucosal microbiota of week-old chicken and adult hens.</title>
        <authorList>
            <person name="Volf J."/>
            <person name="Karasova D."/>
            <person name="Crhanova M."/>
            <person name="Faldynova M."/>
            <person name="Prikrylova H."/>
            <person name="Zeman M."/>
            <person name="Babak V."/>
            <person name="Rajova J."/>
            <person name="Rychlik I."/>
        </authorList>
    </citation>
    <scope>NUCLEOTIDE SEQUENCE</scope>
    <source>
        <strain evidence="4">ET902</strain>
    </source>
</reference>